<evidence type="ECO:0000313" key="3">
    <source>
        <dbReference type="Proteomes" id="UP000198211"/>
    </source>
</evidence>
<accession>A0A225WCU7</accession>
<dbReference type="OrthoDB" id="10535145at2759"/>
<dbReference type="Proteomes" id="UP000198211">
    <property type="component" value="Unassembled WGS sequence"/>
</dbReference>
<name>A0A225WCU7_9STRA</name>
<comment type="caution">
    <text evidence="2">The sequence shown here is derived from an EMBL/GenBank/DDBJ whole genome shotgun (WGS) entry which is preliminary data.</text>
</comment>
<sequence>MSLSVEYAKNGKKKLDVLDRKLDLEERKWYAEQRERERQRQFESEQLKRDEVNRRGNQRHENFLALVQQGKTPSEIEMALHLYGNN</sequence>
<dbReference type="EMBL" id="NBNE01001252">
    <property type="protein sequence ID" value="OWZ14817.1"/>
    <property type="molecule type" value="Genomic_DNA"/>
</dbReference>
<proteinExistence type="predicted"/>
<protein>
    <submittedName>
        <fullName evidence="2">Uncharacterized protein</fullName>
    </submittedName>
</protein>
<organism evidence="2 3">
    <name type="scientific">Phytophthora megakarya</name>
    <dbReference type="NCBI Taxonomy" id="4795"/>
    <lineage>
        <taxon>Eukaryota</taxon>
        <taxon>Sar</taxon>
        <taxon>Stramenopiles</taxon>
        <taxon>Oomycota</taxon>
        <taxon>Peronosporomycetes</taxon>
        <taxon>Peronosporales</taxon>
        <taxon>Peronosporaceae</taxon>
        <taxon>Phytophthora</taxon>
    </lineage>
</organism>
<dbReference type="AlphaFoldDB" id="A0A225WCU7"/>
<reference evidence="3" key="1">
    <citation type="submission" date="2017-03" db="EMBL/GenBank/DDBJ databases">
        <title>Phytopthora megakarya and P. palmivora, two closely related causual agents of cacao black pod achieved similar genome size and gene model numbers by different mechanisms.</title>
        <authorList>
            <person name="Ali S."/>
            <person name="Shao J."/>
            <person name="Larry D.J."/>
            <person name="Kronmiller B."/>
            <person name="Shen D."/>
            <person name="Strem M.D."/>
            <person name="Melnick R.L."/>
            <person name="Guiltinan M.J."/>
            <person name="Tyler B.M."/>
            <person name="Meinhardt L.W."/>
            <person name="Bailey B.A."/>
        </authorList>
    </citation>
    <scope>NUCLEOTIDE SEQUENCE [LARGE SCALE GENOMIC DNA]</scope>
    <source>
        <strain evidence="3">zdho120</strain>
    </source>
</reference>
<keyword evidence="3" id="KW-1185">Reference proteome</keyword>
<gene>
    <name evidence="2" type="ORF">PHMEG_00011631</name>
</gene>
<evidence type="ECO:0000313" key="2">
    <source>
        <dbReference type="EMBL" id="OWZ14817.1"/>
    </source>
</evidence>
<evidence type="ECO:0000256" key="1">
    <source>
        <dbReference type="SAM" id="MobiDB-lite"/>
    </source>
</evidence>
<feature type="region of interest" description="Disordered" evidence="1">
    <location>
        <begin position="33"/>
        <end position="59"/>
    </location>
</feature>